<evidence type="ECO:0000313" key="2">
    <source>
        <dbReference type="Proteomes" id="UP000248039"/>
    </source>
</evidence>
<dbReference type="EMBL" id="PYBW01000075">
    <property type="protein sequence ID" value="PYC77007.1"/>
    <property type="molecule type" value="Genomic_DNA"/>
</dbReference>
<dbReference type="Proteomes" id="UP000248039">
    <property type="component" value="Unassembled WGS sequence"/>
</dbReference>
<gene>
    <name evidence="1" type="ORF">C7C46_20475</name>
</gene>
<name>A0A2V4MZW9_9ACTN</name>
<dbReference type="RefSeq" id="WP_110671337.1">
    <property type="nucleotide sequence ID" value="NZ_PYBW01000075.1"/>
</dbReference>
<keyword evidence="2" id="KW-1185">Reference proteome</keyword>
<sequence>MNRHQLRAALREAGVGDSRYGIMTPDLRTSEHIQESVPVLVGAPDQSWAIEAWERGDHWVEASFDSEEAACAYLYDRLVKH</sequence>
<accession>A0A2V4MZW9</accession>
<comment type="caution">
    <text evidence="1">The sequence shown here is derived from an EMBL/GenBank/DDBJ whole genome shotgun (WGS) entry which is preliminary data.</text>
</comment>
<organism evidence="1 2">
    <name type="scientific">Streptomyces tateyamensis</name>
    <dbReference type="NCBI Taxonomy" id="565073"/>
    <lineage>
        <taxon>Bacteria</taxon>
        <taxon>Bacillati</taxon>
        <taxon>Actinomycetota</taxon>
        <taxon>Actinomycetes</taxon>
        <taxon>Kitasatosporales</taxon>
        <taxon>Streptomycetaceae</taxon>
        <taxon>Streptomyces</taxon>
    </lineage>
</organism>
<dbReference type="OrthoDB" id="5196941at2"/>
<evidence type="ECO:0000313" key="1">
    <source>
        <dbReference type="EMBL" id="PYC77007.1"/>
    </source>
</evidence>
<protein>
    <submittedName>
        <fullName evidence="1">Uncharacterized protein</fullName>
    </submittedName>
</protein>
<dbReference type="AlphaFoldDB" id="A0A2V4MZW9"/>
<reference evidence="1 2" key="1">
    <citation type="submission" date="2018-03" db="EMBL/GenBank/DDBJ databases">
        <title>Bioinformatic expansion and discovery of thiopeptide antibiotics.</title>
        <authorList>
            <person name="Schwalen C.J."/>
            <person name="Hudson G.A."/>
            <person name="Mitchell D.A."/>
        </authorList>
    </citation>
    <scope>NUCLEOTIDE SEQUENCE [LARGE SCALE GENOMIC DNA]</scope>
    <source>
        <strain evidence="1 2">ATCC 21389</strain>
    </source>
</reference>
<proteinExistence type="predicted"/>